<reference evidence="2" key="1">
    <citation type="submission" date="2014-02" db="EMBL/GenBank/DDBJ databases">
        <authorList>
            <person name="Genoscope - CEA"/>
        </authorList>
    </citation>
    <scope>NUCLEOTIDE SEQUENCE</scope>
    <source>
        <strain evidence="2">LS3</strain>
    </source>
</reference>
<evidence type="ECO:0000256" key="1">
    <source>
        <dbReference type="SAM" id="MobiDB-lite"/>
    </source>
</evidence>
<reference evidence="2" key="2">
    <citation type="submission" date="2014-06" db="EMBL/GenBank/DDBJ databases">
        <title>The complete genome of Blastobotrys (Arxula) adeninivorans LS3 - a yeast of biotechnological interest.</title>
        <authorList>
            <person name="Kunze G."/>
            <person name="Gaillardin C."/>
            <person name="Czernicka M."/>
            <person name="Durrens P."/>
            <person name="Martin T."/>
            <person name="Boer E."/>
            <person name="Gabaldon T."/>
            <person name="Cruz J."/>
            <person name="Talla E."/>
            <person name="Marck C."/>
            <person name="Goffeau A."/>
            <person name="Barbe V."/>
            <person name="Baret P."/>
            <person name="Baronian K."/>
            <person name="Beier S."/>
            <person name="Bleykasten C."/>
            <person name="Bode R."/>
            <person name="Casaregola S."/>
            <person name="Despons L."/>
            <person name="Fairhead C."/>
            <person name="Giersberg M."/>
            <person name="Gierski P."/>
            <person name="Hahnel U."/>
            <person name="Hartmann A."/>
            <person name="Jankowska D."/>
            <person name="Jubin C."/>
            <person name="Jung P."/>
            <person name="Lafontaine I."/>
            <person name="Leh-Louis V."/>
            <person name="Lemaire M."/>
            <person name="Marcet-Houben M."/>
            <person name="Mascher M."/>
            <person name="Morel G."/>
            <person name="Richard G.-F."/>
            <person name="Riechen J."/>
            <person name="Sacerdot C."/>
            <person name="Sarkar A."/>
            <person name="Savel G."/>
            <person name="Schacherer J."/>
            <person name="Sherman D."/>
            <person name="Straub M.-L."/>
            <person name="Stein N."/>
            <person name="Thierry A."/>
            <person name="Trautwein-Schult A."/>
            <person name="Westhof E."/>
            <person name="Worch S."/>
            <person name="Dujon B."/>
            <person name="Souciet J.-L."/>
            <person name="Wincker P."/>
            <person name="Scholz U."/>
            <person name="Neuveglise N."/>
        </authorList>
    </citation>
    <scope>NUCLEOTIDE SEQUENCE</scope>
    <source>
        <strain evidence="2">LS3</strain>
    </source>
</reference>
<proteinExistence type="predicted"/>
<sequence>MADQLIDLSTPRPQPAKPYISDFTPTLARALSKCFNSQRRRLPEQKEASAAAATTTRKDLTMIEEDINTSNCDILTYNERPAHIDTPPNMLRTNFNWAVQEKEWTPLNPRMSQGNKNSMEDVPLVALRALEMSNATPSRKFSTPKGRKRSRPGTPSSVTAPASIHKRRMLMPRDVNTPLSVKKNSSMWTVDNNDVYKIDNDTDTCETPCTPASVKQMRAMLRRHGRGGKQKFGPLRNEVFSHYPSIADDNECNDDEGGHEPSCDVIGDKLLDAEYGRWLAEKRASQLQEMVEFLELEKRFGI</sequence>
<accession>A0A060T9C6</accession>
<dbReference type="AlphaFoldDB" id="A0A060T9C6"/>
<dbReference type="EMBL" id="HG937694">
    <property type="protein sequence ID" value="CDP37409.1"/>
    <property type="molecule type" value="Genomic_DNA"/>
</dbReference>
<gene>
    <name evidence="2" type="ORF">GNLVRS02_ARAD1D10824g</name>
</gene>
<feature type="region of interest" description="Disordered" evidence="1">
    <location>
        <begin position="133"/>
        <end position="169"/>
    </location>
</feature>
<organism evidence="2">
    <name type="scientific">Blastobotrys adeninivorans</name>
    <name type="common">Yeast</name>
    <name type="synonym">Arxula adeninivorans</name>
    <dbReference type="NCBI Taxonomy" id="409370"/>
    <lineage>
        <taxon>Eukaryota</taxon>
        <taxon>Fungi</taxon>
        <taxon>Dikarya</taxon>
        <taxon>Ascomycota</taxon>
        <taxon>Saccharomycotina</taxon>
        <taxon>Dipodascomycetes</taxon>
        <taxon>Dipodascales</taxon>
        <taxon>Trichomonascaceae</taxon>
        <taxon>Blastobotrys</taxon>
    </lineage>
</organism>
<evidence type="ECO:0000313" key="2">
    <source>
        <dbReference type="EMBL" id="CDP37409.1"/>
    </source>
</evidence>
<name>A0A060T9C6_BLAAD</name>
<protein>
    <submittedName>
        <fullName evidence="2">ARAD1D10824p</fullName>
    </submittedName>
</protein>